<protein>
    <recommendedName>
        <fullName evidence="1">CRAL-TRIO domain-containing protein</fullName>
    </recommendedName>
</protein>
<dbReference type="eggNOG" id="KOG1471">
    <property type="taxonomic scope" value="Eukaryota"/>
</dbReference>
<dbReference type="InterPro" id="IPR011074">
    <property type="entry name" value="CRAL/TRIO_N_dom"/>
</dbReference>
<dbReference type="EnsemblMetazoa" id="MDOA007267-RA">
    <property type="protein sequence ID" value="MDOA007267-PA"/>
    <property type="gene ID" value="MDOA007267"/>
</dbReference>
<dbReference type="Gene3D" id="3.40.525.10">
    <property type="entry name" value="CRAL-TRIO lipid binding domain"/>
    <property type="match status" value="1"/>
</dbReference>
<dbReference type="SMART" id="SM00516">
    <property type="entry name" value="SEC14"/>
    <property type="match status" value="1"/>
</dbReference>
<sequence>MAQIKPLNAELQKLAIDELGEVPARIADDLQALKLWIQAEPHLRARTDDQFLIQFLRGCKYSLERAKEKIDLFYSLKTKYPSMFGSIDVDDVKFRTIHNLGCYIALPKPLNENGPRIVVFRFNYNAAEYSIDDVFLPGAAMHEVMIYNDPYACINGIIYLVDFELASGSHFLQMTPNFCMKLLSFLEKSMPYRVKHIYYLNTSPAAQQFLKALLLFFSEKLKQRITILGQDKKEWTQHIPAAYLPRDFGGENSSCEEAAQEYNKIWDSYKEYFKENSQYGTDEKLRQGQPLDLDGLFGVGGSFRKLAVD</sequence>
<dbReference type="InterPro" id="IPR036273">
    <property type="entry name" value="CRAL/TRIO_N_dom_sf"/>
</dbReference>
<proteinExistence type="predicted"/>
<dbReference type="Gene3D" id="1.10.8.20">
    <property type="entry name" value="N-terminal domain of phosphatidylinositol transfer protein sec14p"/>
    <property type="match status" value="1"/>
</dbReference>
<gene>
    <name evidence="2" type="primary">101898281</name>
</gene>
<dbReference type="SUPFAM" id="SSF46938">
    <property type="entry name" value="CRAL/TRIO N-terminal domain"/>
    <property type="match status" value="1"/>
</dbReference>
<evidence type="ECO:0000313" key="2">
    <source>
        <dbReference type="EnsemblMetazoa" id="MDOA007267-PA"/>
    </source>
</evidence>
<dbReference type="PROSITE" id="PS50191">
    <property type="entry name" value="CRAL_TRIO"/>
    <property type="match status" value="1"/>
</dbReference>
<dbReference type="VEuPathDB" id="VectorBase:MDOA007267"/>
<accession>A0A1I8MQ17</accession>
<dbReference type="GO" id="GO:1902936">
    <property type="term" value="F:phosphatidylinositol bisphosphate binding"/>
    <property type="evidence" value="ECO:0007669"/>
    <property type="project" value="TreeGrafter"/>
</dbReference>
<dbReference type="Pfam" id="PF00650">
    <property type="entry name" value="CRAL_TRIO"/>
    <property type="match status" value="1"/>
</dbReference>
<organism evidence="2">
    <name type="scientific">Musca domestica</name>
    <name type="common">House fly</name>
    <dbReference type="NCBI Taxonomy" id="7370"/>
    <lineage>
        <taxon>Eukaryota</taxon>
        <taxon>Metazoa</taxon>
        <taxon>Ecdysozoa</taxon>
        <taxon>Arthropoda</taxon>
        <taxon>Hexapoda</taxon>
        <taxon>Insecta</taxon>
        <taxon>Pterygota</taxon>
        <taxon>Neoptera</taxon>
        <taxon>Endopterygota</taxon>
        <taxon>Diptera</taxon>
        <taxon>Brachycera</taxon>
        <taxon>Muscomorpha</taxon>
        <taxon>Muscoidea</taxon>
        <taxon>Muscidae</taxon>
        <taxon>Musca</taxon>
    </lineage>
</organism>
<dbReference type="GO" id="GO:0016020">
    <property type="term" value="C:membrane"/>
    <property type="evidence" value="ECO:0007669"/>
    <property type="project" value="TreeGrafter"/>
</dbReference>
<dbReference type="PRINTS" id="PR00180">
    <property type="entry name" value="CRETINALDHBP"/>
</dbReference>
<dbReference type="KEGG" id="mde:101898281"/>
<reference evidence="2" key="1">
    <citation type="submission" date="2020-05" db="UniProtKB">
        <authorList>
            <consortium name="EnsemblMetazoa"/>
        </authorList>
    </citation>
    <scope>IDENTIFICATION</scope>
    <source>
        <strain evidence="2">Aabys</strain>
    </source>
</reference>
<dbReference type="AlphaFoldDB" id="A0A1I8MQ17"/>
<dbReference type="RefSeq" id="XP_005189925.2">
    <property type="nucleotide sequence ID" value="XM_005189868.4"/>
</dbReference>
<dbReference type="CDD" id="cd00170">
    <property type="entry name" value="SEC14"/>
    <property type="match status" value="1"/>
</dbReference>
<dbReference type="Gene3D" id="1.20.5.1200">
    <property type="entry name" value="Alpha-tocopherol transfer"/>
    <property type="match status" value="1"/>
</dbReference>
<feature type="domain" description="CRAL-TRIO" evidence="1">
    <location>
        <begin position="103"/>
        <end position="256"/>
    </location>
</feature>
<dbReference type="OrthoDB" id="6682367at2759"/>
<dbReference type="InterPro" id="IPR036865">
    <property type="entry name" value="CRAL-TRIO_dom_sf"/>
</dbReference>
<dbReference type="SMART" id="SM01100">
    <property type="entry name" value="CRAL_TRIO_N"/>
    <property type="match status" value="1"/>
</dbReference>
<dbReference type="InterPro" id="IPR001251">
    <property type="entry name" value="CRAL-TRIO_dom"/>
</dbReference>
<name>A0A1I8MQ17_MUSDO</name>
<dbReference type="VEuPathDB" id="VectorBase:MDOMA2_009023"/>
<dbReference type="SUPFAM" id="SSF52087">
    <property type="entry name" value="CRAL/TRIO domain"/>
    <property type="match status" value="1"/>
</dbReference>
<dbReference type="PANTHER" id="PTHR10174">
    <property type="entry name" value="ALPHA-TOCOPHEROL TRANSFER PROTEIN-RELATED"/>
    <property type="match status" value="1"/>
</dbReference>
<evidence type="ECO:0000259" key="1">
    <source>
        <dbReference type="PROSITE" id="PS50191"/>
    </source>
</evidence>
<dbReference type="PANTHER" id="PTHR10174:SF216">
    <property type="entry name" value="CRAL-TRIO DOMAIN-CONTAINING PROTEIN-RELATED"/>
    <property type="match status" value="1"/>
</dbReference>